<dbReference type="SMART" id="SM00327">
    <property type="entry name" value="VWA"/>
    <property type="match status" value="1"/>
</dbReference>
<feature type="domain" description="VWFA" evidence="2">
    <location>
        <begin position="345"/>
        <end position="536"/>
    </location>
</feature>
<dbReference type="RefSeq" id="WP_262848718.1">
    <property type="nucleotide sequence ID" value="NZ_JANZYP010000077.1"/>
</dbReference>
<evidence type="ECO:0000259" key="2">
    <source>
        <dbReference type="PROSITE" id="PS50234"/>
    </source>
</evidence>
<dbReference type="SUPFAM" id="SSF53300">
    <property type="entry name" value="vWA-like"/>
    <property type="match status" value="1"/>
</dbReference>
<dbReference type="EMBL" id="JBHSFN010000011">
    <property type="protein sequence ID" value="MFC4588114.1"/>
    <property type="molecule type" value="Genomic_DNA"/>
</dbReference>
<dbReference type="SUPFAM" id="SSF53850">
    <property type="entry name" value="Periplasmic binding protein-like II"/>
    <property type="match status" value="1"/>
</dbReference>
<dbReference type="Gene3D" id="3.40.190.10">
    <property type="entry name" value="Periplasmic binding protein-like II"/>
    <property type="match status" value="2"/>
</dbReference>
<keyword evidence="4" id="KW-1185">Reference proteome</keyword>
<comment type="caution">
    <text evidence="3">The sequence shown here is derived from an EMBL/GenBank/DDBJ whole genome shotgun (WGS) entry which is preliminary data.</text>
</comment>
<dbReference type="Proteomes" id="UP001595891">
    <property type="component" value="Unassembled WGS sequence"/>
</dbReference>
<proteinExistence type="predicted"/>
<accession>A0ABV9EIN3</accession>
<evidence type="ECO:0000313" key="3">
    <source>
        <dbReference type="EMBL" id="MFC4588114.1"/>
    </source>
</evidence>
<dbReference type="InterPro" id="IPR002035">
    <property type="entry name" value="VWF_A"/>
</dbReference>
<dbReference type="InterPro" id="IPR036465">
    <property type="entry name" value="vWFA_dom_sf"/>
</dbReference>
<protein>
    <submittedName>
        <fullName evidence="3">Substrate-binding and VWA domain-containing protein</fullName>
    </submittedName>
</protein>
<organism evidence="3 4">
    <name type="scientific">Sphaerisporangium corydalis</name>
    <dbReference type="NCBI Taxonomy" id="1441875"/>
    <lineage>
        <taxon>Bacteria</taxon>
        <taxon>Bacillati</taxon>
        <taxon>Actinomycetota</taxon>
        <taxon>Actinomycetes</taxon>
        <taxon>Streptosporangiales</taxon>
        <taxon>Streptosporangiaceae</taxon>
        <taxon>Sphaerisporangium</taxon>
    </lineage>
</organism>
<evidence type="ECO:0000256" key="1">
    <source>
        <dbReference type="SAM" id="MobiDB-lite"/>
    </source>
</evidence>
<evidence type="ECO:0000313" key="4">
    <source>
        <dbReference type="Proteomes" id="UP001595891"/>
    </source>
</evidence>
<feature type="region of interest" description="Disordered" evidence="1">
    <location>
        <begin position="301"/>
        <end position="327"/>
    </location>
</feature>
<reference evidence="4" key="1">
    <citation type="journal article" date="2019" name="Int. J. Syst. Evol. Microbiol.">
        <title>The Global Catalogue of Microorganisms (GCM) 10K type strain sequencing project: providing services to taxonomists for standard genome sequencing and annotation.</title>
        <authorList>
            <consortium name="The Broad Institute Genomics Platform"/>
            <consortium name="The Broad Institute Genome Sequencing Center for Infectious Disease"/>
            <person name="Wu L."/>
            <person name="Ma J."/>
        </authorList>
    </citation>
    <scope>NUCLEOTIDE SEQUENCE [LARGE SCALE GENOMIC DNA]</scope>
    <source>
        <strain evidence="4">CCUG 49560</strain>
    </source>
</reference>
<dbReference type="PROSITE" id="PS50234">
    <property type="entry name" value="VWFA"/>
    <property type="match status" value="1"/>
</dbReference>
<dbReference type="Pfam" id="PF00092">
    <property type="entry name" value="VWA"/>
    <property type="match status" value="1"/>
</dbReference>
<dbReference type="Gene3D" id="3.40.50.410">
    <property type="entry name" value="von Willebrand factor, type A domain"/>
    <property type="match status" value="1"/>
</dbReference>
<name>A0ABV9EIN3_9ACTN</name>
<dbReference type="Pfam" id="PF13531">
    <property type="entry name" value="SBP_bac_11"/>
    <property type="match status" value="1"/>
</dbReference>
<gene>
    <name evidence="3" type="ORF">ACFO8L_18645</name>
</gene>
<sequence length="552" mass="58780">MVANARRRAVTAVALGAVLLVALAGASYALITRSACAERPELRVMASPDLGPALVRIARQYTQDGGCAAVQVSTRSSAEAADELGVRKDVADVWIPEASVWTDLARVEGADRTSLPPGTSIARSPVIMAVTQETATKLDAHEPSWTLLVPTAKTKKRLPKAFTTLLSPGRFASGLAALNVLNTVVADRPDMLKIVQGITVNLRRSVVPTEDALFALVDKASGGGDPVIVASEQSIWRYNAAHVDRRAVGLYPTEGTIALDYPYVSMSKDPAKRRAAEAFRRSVTSAPGRALLQAAGFRDPSGAAGPAMDSKHGVRMQPPKDIPSPDTRTTLRGLLSMRLLLADTRALLLLDVSGSMAEKVPGSKDTRMRATAEFAEEGVRTLPKGSDVGLWVFSTELDGDKDYKEVVPVGPMDERGPEVIKELGKLPGHTKGDTGLYDSVLAAFRSASQHQVKGMLSSVVVFTDGGNDDPHGISLSNLLATLQKEFDPARPVTITLIGYGQGADAKELRQIAGVTNGVAMVAQTFDQARQIFMQVIANRVCVVRERCASQQG</sequence>